<sequence length="60" mass="6873">MANTSIKCTEMVFTDSKSYNRFMDSIFGKDKQFTNENAKKTAKRVNAIKTLNIDGKSYKI</sequence>
<protein>
    <submittedName>
        <fullName evidence="1">Uncharacterized protein</fullName>
    </submittedName>
</protein>
<name>A0A6A8NEH8_ENTFC</name>
<dbReference type="EMBL" id="WLYP01000002">
    <property type="protein sequence ID" value="MTD35072.1"/>
    <property type="molecule type" value="Genomic_DNA"/>
</dbReference>
<proteinExistence type="predicted"/>
<comment type="caution">
    <text evidence="1">The sequence shown here is derived from an EMBL/GenBank/DDBJ whole genome shotgun (WGS) entry which is preliminary data.</text>
</comment>
<dbReference type="AlphaFoldDB" id="A0A6A8NEH8"/>
<organism evidence="1">
    <name type="scientific">Enterococcus faecium</name>
    <name type="common">Streptococcus faecium</name>
    <dbReference type="NCBI Taxonomy" id="1352"/>
    <lineage>
        <taxon>Bacteria</taxon>
        <taxon>Bacillati</taxon>
        <taxon>Bacillota</taxon>
        <taxon>Bacilli</taxon>
        <taxon>Lactobacillales</taxon>
        <taxon>Enterococcaceae</taxon>
        <taxon>Enterococcus</taxon>
    </lineage>
</organism>
<evidence type="ECO:0000313" key="1">
    <source>
        <dbReference type="EMBL" id="MTD35072.1"/>
    </source>
</evidence>
<accession>A0A6A8NEH8</accession>
<reference evidence="1" key="1">
    <citation type="submission" date="2019-10" db="EMBL/GenBank/DDBJ databases">
        <title>Identification of the same linezolid-resistant Tn6246::fexB-poxtA-carrying Enterococcus faecium strain colonizing a hospitalized patient and bovines in different continents.</title>
        <authorList>
            <person name="Tedim A.P."/>
            <person name="Freitas A.R."/>
            <person name="Novais C."/>
            <person name="Duarte B."/>
            <person name="Elghaieb H."/>
            <person name="Abbassi M.S."/>
            <person name="Peixe L."/>
        </authorList>
    </citation>
    <scope>NUCLEOTIDE SEQUENCE</scope>
    <source>
        <strain evidence="1">2FEZ</strain>
    </source>
</reference>
<dbReference type="RefSeq" id="WP_137264353.1">
    <property type="nucleotide sequence ID" value="NZ_JACYYY010000002.1"/>
</dbReference>
<gene>
    <name evidence="1" type="ORF">GKZ95_04160</name>
</gene>